<name>A0A845KLG4_9FIRM</name>
<sequence>MELLLEGKLNEYLHDIDEECHEMLDRIVEKMKEKQDVTEQLKAENQMLWVGKMNNIIACAEAVVVREVVYV</sequence>
<reference evidence="1 2" key="1">
    <citation type="journal article" date="2019" name="Nat. Med.">
        <title>A library of human gut bacterial isolates paired with longitudinal multiomics data enables mechanistic microbiome research.</title>
        <authorList>
            <person name="Poyet M."/>
            <person name="Groussin M."/>
            <person name="Gibbons S.M."/>
            <person name="Avila-Pacheco J."/>
            <person name="Jiang X."/>
            <person name="Kearney S.M."/>
            <person name="Perrotta A.R."/>
            <person name="Berdy B."/>
            <person name="Zhao S."/>
            <person name="Lieberman T.D."/>
            <person name="Swanson P.K."/>
            <person name="Smith M."/>
            <person name="Roesemann S."/>
            <person name="Alexander J.E."/>
            <person name="Rich S.A."/>
            <person name="Livny J."/>
            <person name="Vlamakis H."/>
            <person name="Clish C."/>
            <person name="Bullock K."/>
            <person name="Deik A."/>
            <person name="Scott J."/>
            <person name="Pierce K.A."/>
            <person name="Xavier R.J."/>
            <person name="Alm E.J."/>
        </authorList>
    </citation>
    <scope>NUCLEOTIDE SEQUENCE [LARGE SCALE GENOMIC DNA]</scope>
    <source>
        <strain evidence="1 2">BIOML-A7</strain>
    </source>
</reference>
<organism evidence="1 2">
    <name type="scientific">Dorea longicatena</name>
    <dbReference type="NCBI Taxonomy" id="88431"/>
    <lineage>
        <taxon>Bacteria</taxon>
        <taxon>Bacillati</taxon>
        <taxon>Bacillota</taxon>
        <taxon>Clostridia</taxon>
        <taxon>Lachnospirales</taxon>
        <taxon>Lachnospiraceae</taxon>
        <taxon>Dorea</taxon>
    </lineage>
</organism>
<protein>
    <submittedName>
        <fullName evidence="1">TnpV protein</fullName>
    </submittedName>
</protein>
<evidence type="ECO:0000313" key="2">
    <source>
        <dbReference type="Proteomes" id="UP000446719"/>
    </source>
</evidence>
<accession>A0A845KLG4</accession>
<dbReference type="RefSeq" id="WP_055303751.1">
    <property type="nucleotide sequence ID" value="NZ_CP094679.1"/>
</dbReference>
<gene>
    <name evidence="1" type="ORF">GT565_07860</name>
</gene>
<dbReference type="AlphaFoldDB" id="A0A845KLG4"/>
<dbReference type="EMBL" id="WWSB01000008">
    <property type="protein sequence ID" value="MZK18024.1"/>
    <property type="molecule type" value="Genomic_DNA"/>
</dbReference>
<dbReference type="Pfam" id="PF14198">
    <property type="entry name" value="TnpV"/>
    <property type="match status" value="1"/>
</dbReference>
<proteinExistence type="predicted"/>
<dbReference type="InterPro" id="IPR026989">
    <property type="entry name" value="TnpV"/>
</dbReference>
<comment type="caution">
    <text evidence="1">The sequence shown here is derived from an EMBL/GenBank/DDBJ whole genome shotgun (WGS) entry which is preliminary data.</text>
</comment>
<evidence type="ECO:0000313" key="1">
    <source>
        <dbReference type="EMBL" id="MZK18024.1"/>
    </source>
</evidence>
<dbReference type="Proteomes" id="UP000446719">
    <property type="component" value="Unassembled WGS sequence"/>
</dbReference>